<dbReference type="Gene3D" id="3.40.47.10">
    <property type="match status" value="2"/>
</dbReference>
<dbReference type="PANTHER" id="PTHR34069">
    <property type="entry name" value="3-OXOACYL-[ACYL-CARRIER-PROTEIN] SYNTHASE 3"/>
    <property type="match status" value="1"/>
</dbReference>
<dbReference type="InterPro" id="IPR016039">
    <property type="entry name" value="Thiolase-like"/>
</dbReference>
<dbReference type="RefSeq" id="WP_345131398.1">
    <property type="nucleotide sequence ID" value="NZ_BAABAT010000018.1"/>
</dbReference>
<dbReference type="Pfam" id="PF08545">
    <property type="entry name" value="ACP_syn_III"/>
    <property type="match status" value="1"/>
</dbReference>
<sequence>MERPDVRILSAASTLPGQPVDNGALARRFRMDPVWTQWVDAFVGTRNRHLSIDLATGEVRQSLADLAASAGQRALAGAGIDAADVDVVVMGTATPDTLMPATVNVVADRLGIDGVPTYQLQSGCAGAVQALDVACRMLAGGARTALVLAGDVSTKYFDLGVDLRKLPSAELVNVVLFGDAAGAAVLSTEPVAHSTAIRGLLNRLTGKGRAPGHTLDWFGPADRTSQRPAAVEDFKAIEQSVPVMAVEILKELLEELGWHRTDVDYLLPPQLSGRMTARIVEQLDLPVATEISCVVDTGNTGNALPFLQIEQALSKMAPGDRALGIAVESSKWIKAGFALERC</sequence>
<keyword evidence="1" id="KW-0808">Transferase</keyword>
<dbReference type="Pfam" id="PF08541">
    <property type="entry name" value="ACP_syn_III_C"/>
    <property type="match status" value="1"/>
</dbReference>
<proteinExistence type="predicted"/>
<accession>A0ABP8DEX6</accession>
<name>A0ABP8DEX6_9ACTN</name>
<evidence type="ECO:0000259" key="3">
    <source>
        <dbReference type="Pfam" id="PF08541"/>
    </source>
</evidence>
<comment type="caution">
    <text evidence="5">The sequence shown here is derived from an EMBL/GenBank/DDBJ whole genome shotgun (WGS) entry which is preliminary data.</text>
</comment>
<evidence type="ECO:0000313" key="6">
    <source>
        <dbReference type="Proteomes" id="UP001500620"/>
    </source>
</evidence>
<evidence type="ECO:0000313" key="5">
    <source>
        <dbReference type="EMBL" id="GAA4254363.1"/>
    </source>
</evidence>
<dbReference type="Proteomes" id="UP001500620">
    <property type="component" value="Unassembled WGS sequence"/>
</dbReference>
<feature type="domain" description="Beta-ketoacyl-[acyl-carrier-protein] synthase III N-terminal" evidence="4">
    <location>
        <begin position="120"/>
        <end position="189"/>
    </location>
</feature>
<dbReference type="SUPFAM" id="SSF53901">
    <property type="entry name" value="Thiolase-like"/>
    <property type="match status" value="2"/>
</dbReference>
<dbReference type="InterPro" id="IPR013747">
    <property type="entry name" value="ACP_syn_III_C"/>
</dbReference>
<keyword evidence="2" id="KW-0012">Acyltransferase</keyword>
<protein>
    <submittedName>
        <fullName evidence="5">3-oxoacyl-ACP synthase III family protein</fullName>
    </submittedName>
</protein>
<reference evidence="6" key="1">
    <citation type="journal article" date="2019" name="Int. J. Syst. Evol. Microbiol.">
        <title>The Global Catalogue of Microorganisms (GCM) 10K type strain sequencing project: providing services to taxonomists for standard genome sequencing and annotation.</title>
        <authorList>
            <consortium name="The Broad Institute Genomics Platform"/>
            <consortium name="The Broad Institute Genome Sequencing Center for Infectious Disease"/>
            <person name="Wu L."/>
            <person name="Ma J."/>
        </authorList>
    </citation>
    <scope>NUCLEOTIDE SEQUENCE [LARGE SCALE GENOMIC DNA]</scope>
    <source>
        <strain evidence="6">JCM 17441</strain>
    </source>
</reference>
<organism evidence="5 6">
    <name type="scientific">Dactylosporangium darangshiense</name>
    <dbReference type="NCBI Taxonomy" id="579108"/>
    <lineage>
        <taxon>Bacteria</taxon>
        <taxon>Bacillati</taxon>
        <taxon>Actinomycetota</taxon>
        <taxon>Actinomycetes</taxon>
        <taxon>Micromonosporales</taxon>
        <taxon>Micromonosporaceae</taxon>
        <taxon>Dactylosporangium</taxon>
    </lineage>
</organism>
<dbReference type="PANTHER" id="PTHR34069:SF2">
    <property type="entry name" value="BETA-KETOACYL-[ACYL-CARRIER-PROTEIN] SYNTHASE III"/>
    <property type="match status" value="1"/>
</dbReference>
<gene>
    <name evidence="5" type="ORF">GCM10022255_058780</name>
</gene>
<dbReference type="EMBL" id="BAABAT010000018">
    <property type="protein sequence ID" value="GAA4254363.1"/>
    <property type="molecule type" value="Genomic_DNA"/>
</dbReference>
<evidence type="ECO:0000259" key="4">
    <source>
        <dbReference type="Pfam" id="PF08545"/>
    </source>
</evidence>
<keyword evidence="6" id="KW-1185">Reference proteome</keyword>
<evidence type="ECO:0000256" key="1">
    <source>
        <dbReference type="ARBA" id="ARBA00022679"/>
    </source>
</evidence>
<feature type="domain" description="Beta-ketoacyl-[acyl-carrier-protein] synthase III C-terminal" evidence="3">
    <location>
        <begin position="253"/>
        <end position="326"/>
    </location>
</feature>
<dbReference type="InterPro" id="IPR013751">
    <property type="entry name" value="ACP_syn_III_N"/>
</dbReference>
<evidence type="ECO:0000256" key="2">
    <source>
        <dbReference type="ARBA" id="ARBA00023315"/>
    </source>
</evidence>